<comment type="caution">
    <text evidence="2">The sequence shown here is derived from an EMBL/GenBank/DDBJ whole genome shotgun (WGS) entry which is preliminary data.</text>
</comment>
<evidence type="ECO:0000313" key="2">
    <source>
        <dbReference type="EMBL" id="EKB47619.1"/>
    </source>
</evidence>
<dbReference type="Pfam" id="PF19263">
    <property type="entry name" value="DUF5906"/>
    <property type="match status" value="1"/>
</dbReference>
<organism evidence="2 3">
    <name type="scientific">Cecembia lonarensis (strain CCUG 58316 / KCTC 22772 / LW9)</name>
    <dbReference type="NCBI Taxonomy" id="1225176"/>
    <lineage>
        <taxon>Bacteria</taxon>
        <taxon>Pseudomonadati</taxon>
        <taxon>Bacteroidota</taxon>
        <taxon>Cytophagia</taxon>
        <taxon>Cytophagales</taxon>
        <taxon>Cyclobacteriaceae</taxon>
        <taxon>Cecembia</taxon>
    </lineage>
</organism>
<evidence type="ECO:0000313" key="3">
    <source>
        <dbReference type="Proteomes" id="UP000004478"/>
    </source>
</evidence>
<proteinExistence type="predicted"/>
<protein>
    <recommendedName>
        <fullName evidence="1">NrS-1 polymerase-like helicase domain-containing protein</fullName>
    </recommendedName>
</protein>
<dbReference type="EMBL" id="AMGM01000107">
    <property type="protein sequence ID" value="EKB47619.1"/>
    <property type="molecule type" value="Genomic_DNA"/>
</dbReference>
<accession>K1LU16</accession>
<dbReference type="InterPro" id="IPR045455">
    <property type="entry name" value="NrS-1_pol-like_helicase"/>
</dbReference>
<keyword evidence="3" id="KW-1185">Reference proteome</keyword>
<dbReference type="AlphaFoldDB" id="K1LU16"/>
<dbReference type="Proteomes" id="UP000004478">
    <property type="component" value="Unassembled WGS sequence"/>
</dbReference>
<name>K1LU16_CECL9</name>
<feature type="domain" description="NrS-1 polymerase-like helicase" evidence="1">
    <location>
        <begin position="96"/>
        <end position="201"/>
    </location>
</feature>
<gene>
    <name evidence="2" type="ORF">B879_03778</name>
</gene>
<evidence type="ECO:0000259" key="1">
    <source>
        <dbReference type="Pfam" id="PF19263"/>
    </source>
</evidence>
<sequence length="400" mass="47045">MDVFPAWMPGTYNRVHAGGTIYNVMNPLQHDFIPGRFDNTIKLLNHLFRGDGSINWNEETQQYEEKNILGDPFSVILDYLTIQFQYPERLLPVPILVSKENKTGKTTFLEWLKLIYGENATIMAMDRLQGSFNLHYAWKYIIGLDEGQIAVEVKREKEKLKQMATASTIQLEAKGIDTKEIKWYGKLIICSNFADSVIKIDEGENRWFVVKVPRFDKEDNKLKSKLENEIPAWIDYISKRKIFHPDETRIWFDDEYIKTDQYYEIIKNTRDKFESIFDDWIKDQFLTYKVYELKYTTQDILKLIKESGLFSRFQPDAKKLSDYLASKGMKRKQKPEKYSFPVSFKQDLENGGDSNEIQWSISSTGRPFVFTVSDWISEQELDFETNDLNNSENQKTGNLF</sequence>
<dbReference type="RefSeq" id="WP_009186794.1">
    <property type="nucleotide sequence ID" value="NZ_AMGM01000107.1"/>
</dbReference>
<reference evidence="2 3" key="1">
    <citation type="journal article" date="2012" name="J. Bacteriol.">
        <title>Draft Genome Sequence of Cecembia lonarensis Strain LW9T, Isolated from Lonar Lake, a Haloalkaline Lake in India.</title>
        <authorList>
            <person name="Shivaji S."/>
            <person name="Ara S."/>
            <person name="Singh A."/>
            <person name="Pinnaka A.K."/>
        </authorList>
    </citation>
    <scope>NUCLEOTIDE SEQUENCE [LARGE SCALE GENOMIC DNA]</scope>
    <source>
        <strain evidence="2 3">LW9</strain>
    </source>
</reference>
<dbReference type="OrthoDB" id="608366at2"/>